<organism evidence="2 3">
    <name type="scientific">Stylonychia lemnae</name>
    <name type="common">Ciliate</name>
    <dbReference type="NCBI Taxonomy" id="5949"/>
    <lineage>
        <taxon>Eukaryota</taxon>
        <taxon>Sar</taxon>
        <taxon>Alveolata</taxon>
        <taxon>Ciliophora</taxon>
        <taxon>Intramacronucleata</taxon>
        <taxon>Spirotrichea</taxon>
        <taxon>Stichotrichia</taxon>
        <taxon>Sporadotrichida</taxon>
        <taxon>Oxytrichidae</taxon>
        <taxon>Stylonychinae</taxon>
        <taxon>Stylonychia</taxon>
    </lineage>
</organism>
<keyword evidence="1" id="KW-0472">Membrane</keyword>
<dbReference type="Proteomes" id="UP000039865">
    <property type="component" value="Unassembled WGS sequence"/>
</dbReference>
<evidence type="ECO:0000313" key="2">
    <source>
        <dbReference type="EMBL" id="CDW82511.1"/>
    </source>
</evidence>
<dbReference type="InParanoid" id="A0A078AKU5"/>
<keyword evidence="1" id="KW-0812">Transmembrane</keyword>
<name>A0A078AKU5_STYLE</name>
<reference evidence="2 3" key="1">
    <citation type="submission" date="2014-06" db="EMBL/GenBank/DDBJ databases">
        <authorList>
            <person name="Swart Estienne"/>
        </authorList>
    </citation>
    <scope>NUCLEOTIDE SEQUENCE [LARGE SCALE GENOMIC DNA]</scope>
    <source>
        <strain evidence="2 3">130c</strain>
    </source>
</reference>
<dbReference type="AlphaFoldDB" id="A0A078AKU5"/>
<evidence type="ECO:0008006" key="4">
    <source>
        <dbReference type="Google" id="ProtNLM"/>
    </source>
</evidence>
<dbReference type="EMBL" id="CCKQ01010981">
    <property type="protein sequence ID" value="CDW82511.1"/>
    <property type="molecule type" value="Genomic_DNA"/>
</dbReference>
<gene>
    <name evidence="2" type="primary">Contig11143.g11906</name>
    <name evidence="2" type="ORF">STYLEM_11544</name>
</gene>
<keyword evidence="1" id="KW-1133">Transmembrane helix</keyword>
<evidence type="ECO:0000256" key="1">
    <source>
        <dbReference type="SAM" id="Phobius"/>
    </source>
</evidence>
<accession>A0A078AKU5</accession>
<sequence length="346" mass="40001">MSFIQAFHMTGTVISSILIVIDISAIFIRYFTLNVKIFWLFGLEINGENIDFCGQKTQYLKNSSIEQSDGGDTQGDLYSERQEHKIKNYFSLKCMRAFFLTMILLSFNIFVLFVGTLKVIQVSQSDSTIKHFPKKCSQTYENCIRLAQYNCNGISLSDLQSEANMSMIFEYLGTIPKKNEAKPPKNIETQLADQSPLYDFSVARAINKQIVKCLERIQQTKFIYSSFDLDKQSDNILQLEYHLTLSSYWLGFISDYLIKIKPLSQSNINLSIIEVQSQQRFDMDLKEQQIKMTEVVYKCFAKQDVFQNCQDNNIIQNNPVCQNSSKPIDKTSVKESQEQLVQYLQE</sequence>
<proteinExistence type="predicted"/>
<protein>
    <recommendedName>
        <fullName evidence="4">Transmembrane protein</fullName>
    </recommendedName>
</protein>
<feature type="transmembrane region" description="Helical" evidence="1">
    <location>
        <begin position="97"/>
        <end position="117"/>
    </location>
</feature>
<feature type="transmembrane region" description="Helical" evidence="1">
    <location>
        <begin position="6"/>
        <end position="28"/>
    </location>
</feature>
<evidence type="ECO:0000313" key="3">
    <source>
        <dbReference type="Proteomes" id="UP000039865"/>
    </source>
</evidence>
<keyword evidence="3" id="KW-1185">Reference proteome</keyword>